<accession>A0A091BHM7</accession>
<dbReference type="EMBL" id="AWXU01000007">
    <property type="protein sequence ID" value="KFN51261.1"/>
    <property type="molecule type" value="Genomic_DNA"/>
</dbReference>
<feature type="domain" description="Methyltransferase type 11" evidence="1">
    <location>
        <begin position="15"/>
        <end position="110"/>
    </location>
</feature>
<gene>
    <name evidence="2" type="ORF">P873_03070</name>
</gene>
<keyword evidence="3" id="KW-1185">Reference proteome</keyword>
<evidence type="ECO:0000313" key="2">
    <source>
        <dbReference type="EMBL" id="KFN51261.1"/>
    </source>
</evidence>
<dbReference type="GO" id="GO:0008757">
    <property type="term" value="F:S-adenosylmethionine-dependent methyltransferase activity"/>
    <property type="evidence" value="ECO:0007669"/>
    <property type="project" value="InterPro"/>
</dbReference>
<dbReference type="AlphaFoldDB" id="A0A091BHM7"/>
<dbReference type="SUPFAM" id="SSF53335">
    <property type="entry name" value="S-adenosyl-L-methionine-dependent methyltransferases"/>
    <property type="match status" value="1"/>
</dbReference>
<dbReference type="CDD" id="cd02440">
    <property type="entry name" value="AdoMet_MTases"/>
    <property type="match status" value="1"/>
</dbReference>
<dbReference type="Pfam" id="PF08241">
    <property type="entry name" value="Methyltransf_11"/>
    <property type="match status" value="1"/>
</dbReference>
<dbReference type="InterPro" id="IPR013216">
    <property type="entry name" value="Methyltransf_11"/>
</dbReference>
<protein>
    <recommendedName>
        <fullName evidence="1">Methyltransferase type 11 domain-containing protein</fullName>
    </recommendedName>
</protein>
<dbReference type="STRING" id="1121013.GCA_000426365_01158"/>
<organism evidence="2 3">
    <name type="scientific">Arenimonas composti TR7-09 = DSM 18010</name>
    <dbReference type="NCBI Taxonomy" id="1121013"/>
    <lineage>
        <taxon>Bacteria</taxon>
        <taxon>Pseudomonadati</taxon>
        <taxon>Pseudomonadota</taxon>
        <taxon>Gammaproteobacteria</taxon>
        <taxon>Lysobacterales</taxon>
        <taxon>Lysobacteraceae</taxon>
        <taxon>Arenimonas</taxon>
    </lineage>
</organism>
<dbReference type="InterPro" id="IPR050508">
    <property type="entry name" value="Methyltransf_Superfamily"/>
</dbReference>
<name>A0A091BHM7_9GAMM</name>
<dbReference type="Gene3D" id="3.40.50.150">
    <property type="entry name" value="Vaccinia Virus protein VP39"/>
    <property type="match status" value="1"/>
</dbReference>
<reference evidence="2 3" key="1">
    <citation type="submission" date="2013-09" db="EMBL/GenBank/DDBJ databases">
        <title>Genome sequencing of Arenimonas composti.</title>
        <authorList>
            <person name="Chen F."/>
            <person name="Wang G."/>
        </authorList>
    </citation>
    <scope>NUCLEOTIDE SEQUENCE [LARGE SCALE GENOMIC DNA]</scope>
    <source>
        <strain evidence="2 3">TR7-09</strain>
    </source>
</reference>
<dbReference type="PANTHER" id="PTHR42912">
    <property type="entry name" value="METHYLTRANSFERASE"/>
    <property type="match status" value="1"/>
</dbReference>
<evidence type="ECO:0000313" key="3">
    <source>
        <dbReference type="Proteomes" id="UP000029391"/>
    </source>
</evidence>
<dbReference type="InterPro" id="IPR029063">
    <property type="entry name" value="SAM-dependent_MTases_sf"/>
</dbReference>
<sequence length="203" mass="22242">MLEALGNLGLDSPVLDFGCGTGGISAALVATGRKVIGADISPGLLACARDRQLGDDALFFLFDGRGLPLASASVDAVLTYVVLNHLMDDHELQAMLGEIHRVLRPGGRVVAIEQVRRKATIDPAVWQHRRTRAGFEQLFAAAGFQIEQVDILRYGRIPTIHAVRFGLWPERMFPALRSAERLIGRLVGVLPWDYCDVRFVLGK</sequence>
<dbReference type="eggNOG" id="COG2226">
    <property type="taxonomic scope" value="Bacteria"/>
</dbReference>
<comment type="caution">
    <text evidence="2">The sequence shown here is derived from an EMBL/GenBank/DDBJ whole genome shotgun (WGS) entry which is preliminary data.</text>
</comment>
<dbReference type="Proteomes" id="UP000029391">
    <property type="component" value="Unassembled WGS sequence"/>
</dbReference>
<proteinExistence type="predicted"/>
<evidence type="ECO:0000259" key="1">
    <source>
        <dbReference type="Pfam" id="PF08241"/>
    </source>
</evidence>